<organism evidence="8 9">
    <name type="scientific">Periplaneta americana</name>
    <name type="common">American cockroach</name>
    <name type="synonym">Blatta americana</name>
    <dbReference type="NCBI Taxonomy" id="6978"/>
    <lineage>
        <taxon>Eukaryota</taxon>
        <taxon>Metazoa</taxon>
        <taxon>Ecdysozoa</taxon>
        <taxon>Arthropoda</taxon>
        <taxon>Hexapoda</taxon>
        <taxon>Insecta</taxon>
        <taxon>Pterygota</taxon>
        <taxon>Neoptera</taxon>
        <taxon>Polyneoptera</taxon>
        <taxon>Dictyoptera</taxon>
        <taxon>Blattodea</taxon>
        <taxon>Blattoidea</taxon>
        <taxon>Blattidae</taxon>
        <taxon>Blattinae</taxon>
        <taxon>Periplaneta</taxon>
    </lineage>
</organism>
<dbReference type="PANTHER" id="PTHR24409">
    <property type="entry name" value="ZINC FINGER PROTEIN 142"/>
    <property type="match status" value="1"/>
</dbReference>
<evidence type="ECO:0000256" key="2">
    <source>
        <dbReference type="ARBA" id="ARBA00022737"/>
    </source>
</evidence>
<evidence type="ECO:0000256" key="5">
    <source>
        <dbReference type="PROSITE-ProRule" id="PRU00042"/>
    </source>
</evidence>
<feature type="compositionally biased region" description="Gly residues" evidence="6">
    <location>
        <begin position="21"/>
        <end position="32"/>
    </location>
</feature>
<keyword evidence="2" id="KW-0677">Repeat</keyword>
<dbReference type="SUPFAM" id="SSF57667">
    <property type="entry name" value="beta-beta-alpha zinc fingers"/>
    <property type="match status" value="1"/>
</dbReference>
<evidence type="ECO:0000256" key="4">
    <source>
        <dbReference type="ARBA" id="ARBA00022833"/>
    </source>
</evidence>
<keyword evidence="9" id="KW-1185">Reference proteome</keyword>
<dbReference type="PROSITE" id="PS50157">
    <property type="entry name" value="ZINC_FINGER_C2H2_2"/>
    <property type="match status" value="2"/>
</dbReference>
<reference evidence="8 9" key="1">
    <citation type="journal article" date="2022" name="Allergy">
        <title>Genome assembly and annotation of Periplaneta americana reveal a comprehensive cockroach allergen profile.</title>
        <authorList>
            <person name="Wang L."/>
            <person name="Xiong Q."/>
            <person name="Saelim N."/>
            <person name="Wang L."/>
            <person name="Nong W."/>
            <person name="Wan A.T."/>
            <person name="Shi M."/>
            <person name="Liu X."/>
            <person name="Cao Q."/>
            <person name="Hui J.H.L."/>
            <person name="Sookrung N."/>
            <person name="Leung T.F."/>
            <person name="Tungtrongchitr A."/>
            <person name="Tsui S.K.W."/>
        </authorList>
    </citation>
    <scope>NUCLEOTIDE SEQUENCE [LARGE SCALE GENOMIC DNA]</scope>
    <source>
        <strain evidence="8">PWHHKU_190912</strain>
    </source>
</reference>
<gene>
    <name evidence="8" type="ORF">ANN_24798</name>
</gene>
<protein>
    <recommendedName>
        <fullName evidence="7">C2H2-type domain-containing protein</fullName>
    </recommendedName>
</protein>
<feature type="region of interest" description="Disordered" evidence="6">
    <location>
        <begin position="345"/>
        <end position="423"/>
    </location>
</feature>
<dbReference type="SMART" id="SM00355">
    <property type="entry name" value="ZnF_C2H2"/>
    <property type="match status" value="4"/>
</dbReference>
<name>A0ABQ8RZL2_PERAM</name>
<evidence type="ECO:0000313" key="8">
    <source>
        <dbReference type="EMBL" id="KAJ4427182.1"/>
    </source>
</evidence>
<dbReference type="Gene3D" id="3.30.160.60">
    <property type="entry name" value="Classic Zinc Finger"/>
    <property type="match status" value="2"/>
</dbReference>
<feature type="compositionally biased region" description="Gly residues" evidence="6">
    <location>
        <begin position="382"/>
        <end position="397"/>
    </location>
</feature>
<proteinExistence type="predicted"/>
<dbReference type="InterPro" id="IPR036236">
    <property type="entry name" value="Znf_C2H2_sf"/>
</dbReference>
<feature type="domain" description="C2H2-type" evidence="7">
    <location>
        <begin position="326"/>
        <end position="354"/>
    </location>
</feature>
<keyword evidence="1" id="KW-0479">Metal-binding</keyword>
<feature type="compositionally biased region" description="Basic and acidic residues" evidence="6">
    <location>
        <begin position="414"/>
        <end position="423"/>
    </location>
</feature>
<keyword evidence="4" id="KW-0862">Zinc</keyword>
<dbReference type="PROSITE" id="PS00028">
    <property type="entry name" value="ZINC_FINGER_C2H2_1"/>
    <property type="match status" value="3"/>
</dbReference>
<feature type="domain" description="C2H2-type" evidence="7">
    <location>
        <begin position="137"/>
        <end position="165"/>
    </location>
</feature>
<evidence type="ECO:0000256" key="1">
    <source>
        <dbReference type="ARBA" id="ARBA00022723"/>
    </source>
</evidence>
<sequence>MQDPIILPKSEVREDGEGESEGGGGGNGGGEGVNSPIGGEQQQPSVPPGSSSAPPPARPPIKRRARRRATSASQDPAEQLTEMSVRGLNLFRYASISEGVYKCTECAKSDVQKTFKNKYSFQRHAFLYHEGHQRKVFPCPVCSKEFSRPDKMKNHMKTVHDCFMPKDCVFPIDTGYHGCIEEQPSITFELCGDTAASPYHHSSGGGSLTIVGSDAVASSDDHKMGLVVHALSEPTPGIHFLSHEVEEDGRGCILVTKCEEADSDDILLEGGGTRGRQELLEYLIREDGSVVCKWCGEILPSRTHWYRHKYKFHVPSSGTQSPASLYKCHRCNVFFKSRKGYAGHVATRHSDEDDKGDKRREDFSNESLSTARMTEDSSSDGIVGGGGGSGSGSGGGRGGRRNTRSGTDAQGRSADYEKQREKEEKLVAEIIDRVRRECEAQGTTVTRRGYSRRSTVMNS</sequence>
<evidence type="ECO:0000256" key="6">
    <source>
        <dbReference type="SAM" id="MobiDB-lite"/>
    </source>
</evidence>
<dbReference type="EMBL" id="JAJSOF020000038">
    <property type="protein sequence ID" value="KAJ4427182.1"/>
    <property type="molecule type" value="Genomic_DNA"/>
</dbReference>
<feature type="region of interest" description="Disordered" evidence="6">
    <location>
        <begin position="440"/>
        <end position="459"/>
    </location>
</feature>
<feature type="compositionally biased region" description="Polar residues" evidence="6">
    <location>
        <begin position="441"/>
        <end position="459"/>
    </location>
</feature>
<accession>A0ABQ8RZL2</accession>
<comment type="caution">
    <text evidence="8">The sequence shown here is derived from an EMBL/GenBank/DDBJ whole genome shotgun (WGS) entry which is preliminary data.</text>
</comment>
<dbReference type="Pfam" id="PF13894">
    <property type="entry name" value="zf-C2H2_4"/>
    <property type="match status" value="1"/>
</dbReference>
<evidence type="ECO:0000259" key="7">
    <source>
        <dbReference type="PROSITE" id="PS50157"/>
    </source>
</evidence>
<evidence type="ECO:0000313" key="9">
    <source>
        <dbReference type="Proteomes" id="UP001148838"/>
    </source>
</evidence>
<keyword evidence="3 5" id="KW-0863">Zinc-finger</keyword>
<dbReference type="InterPro" id="IPR013087">
    <property type="entry name" value="Znf_C2H2_type"/>
</dbReference>
<evidence type="ECO:0000256" key="3">
    <source>
        <dbReference type="ARBA" id="ARBA00022771"/>
    </source>
</evidence>
<feature type="compositionally biased region" description="Basic residues" evidence="6">
    <location>
        <begin position="60"/>
        <end position="69"/>
    </location>
</feature>
<dbReference type="Proteomes" id="UP001148838">
    <property type="component" value="Unassembled WGS sequence"/>
</dbReference>
<feature type="compositionally biased region" description="Basic and acidic residues" evidence="6">
    <location>
        <begin position="348"/>
        <end position="363"/>
    </location>
</feature>
<feature type="region of interest" description="Disordered" evidence="6">
    <location>
        <begin position="1"/>
        <end position="80"/>
    </location>
</feature>